<evidence type="ECO:0000256" key="1">
    <source>
        <dbReference type="ARBA" id="ARBA00004123"/>
    </source>
</evidence>
<reference evidence="8 9" key="1">
    <citation type="submission" date="2019-09" db="EMBL/GenBank/DDBJ databases">
        <title>A chromosome-level genome assembly of the Chinese tupelo Nyssa sinensis.</title>
        <authorList>
            <person name="Yang X."/>
            <person name="Kang M."/>
            <person name="Yang Y."/>
            <person name="Xiong H."/>
            <person name="Wang M."/>
            <person name="Zhang Z."/>
            <person name="Wang Z."/>
            <person name="Wu H."/>
            <person name="Ma T."/>
            <person name="Liu J."/>
            <person name="Xi Z."/>
        </authorList>
    </citation>
    <scope>NUCLEOTIDE SEQUENCE [LARGE SCALE GENOMIC DNA]</scope>
    <source>
        <strain evidence="8">J267</strain>
        <tissue evidence="8">Leaf</tissue>
    </source>
</reference>
<evidence type="ECO:0000256" key="3">
    <source>
        <dbReference type="ARBA" id="ARBA00022737"/>
    </source>
</evidence>
<dbReference type="OrthoDB" id="1898821at2759"/>
<evidence type="ECO:0000313" key="8">
    <source>
        <dbReference type="EMBL" id="KAA8547008.1"/>
    </source>
</evidence>
<evidence type="ECO:0000256" key="5">
    <source>
        <dbReference type="ARBA" id="ARBA00023242"/>
    </source>
</evidence>
<sequence>MGKAVMAYVLEDNDEPAQVLVDALIENNVLELLVQNLLQLSKTNPDEIATMYNMLTTIKNLIEVKPSVVEMAMALYKSRDPQTPDEAEMVENLFDYLCYSLMPLENKERFVKAEGVELMIVIMNQQRNQIVNAVVIVRILGAALVVPILQVNVNWGEPINGIQWELWYQ</sequence>
<dbReference type="Proteomes" id="UP000325577">
    <property type="component" value="Linkage Group LG1"/>
</dbReference>
<gene>
    <name evidence="8" type="ORF">F0562_003437</name>
</gene>
<accession>A0A5J5BW12</accession>
<organism evidence="8 9">
    <name type="scientific">Nyssa sinensis</name>
    <dbReference type="NCBI Taxonomy" id="561372"/>
    <lineage>
        <taxon>Eukaryota</taxon>
        <taxon>Viridiplantae</taxon>
        <taxon>Streptophyta</taxon>
        <taxon>Embryophyta</taxon>
        <taxon>Tracheophyta</taxon>
        <taxon>Spermatophyta</taxon>
        <taxon>Magnoliopsida</taxon>
        <taxon>eudicotyledons</taxon>
        <taxon>Gunneridae</taxon>
        <taxon>Pentapetalae</taxon>
        <taxon>asterids</taxon>
        <taxon>Cornales</taxon>
        <taxon>Nyssaceae</taxon>
        <taxon>Nyssa</taxon>
    </lineage>
</organism>
<dbReference type="Gene3D" id="1.25.10.10">
    <property type="entry name" value="Leucine-rich Repeat Variant"/>
    <property type="match status" value="2"/>
</dbReference>
<evidence type="ECO:0000259" key="7">
    <source>
        <dbReference type="Pfam" id="PF08216"/>
    </source>
</evidence>
<dbReference type="PANTHER" id="PTHR14978:SF0">
    <property type="entry name" value="BETA-CATENIN-LIKE PROTEIN 1"/>
    <property type="match status" value="1"/>
</dbReference>
<keyword evidence="9" id="KW-1185">Reference proteome</keyword>
<dbReference type="GO" id="GO:0005681">
    <property type="term" value="C:spliceosomal complex"/>
    <property type="evidence" value="ECO:0007669"/>
    <property type="project" value="TreeGrafter"/>
</dbReference>
<dbReference type="Pfam" id="PF08216">
    <property type="entry name" value="CTNNBL"/>
    <property type="match status" value="1"/>
</dbReference>
<keyword evidence="4" id="KW-0175">Coiled coil</keyword>
<evidence type="ECO:0000313" key="9">
    <source>
        <dbReference type="Proteomes" id="UP000325577"/>
    </source>
</evidence>
<dbReference type="GO" id="GO:0016757">
    <property type="term" value="F:glycosyltransferase activity"/>
    <property type="evidence" value="ECO:0007669"/>
    <property type="project" value="UniProtKB-KW"/>
</dbReference>
<dbReference type="AlphaFoldDB" id="A0A5J5BW12"/>
<dbReference type="InterPro" id="IPR013180">
    <property type="entry name" value="CTNNBL1_N"/>
</dbReference>
<dbReference type="EMBL" id="CM018032">
    <property type="protein sequence ID" value="KAA8547008.1"/>
    <property type="molecule type" value="Genomic_DNA"/>
</dbReference>
<dbReference type="GO" id="GO:0006004">
    <property type="term" value="P:fucose metabolic process"/>
    <property type="evidence" value="ECO:0007669"/>
    <property type="project" value="UniProtKB-KW"/>
</dbReference>
<evidence type="ECO:0000256" key="2">
    <source>
        <dbReference type="ARBA" id="ARBA00022553"/>
    </source>
</evidence>
<keyword evidence="6" id="KW-1133">Transmembrane helix</keyword>
<feature type="domain" description="Beta-catenin-like protein 1 N-terminal" evidence="7">
    <location>
        <begin position="72"/>
        <end position="135"/>
    </location>
</feature>
<dbReference type="PANTHER" id="PTHR14978">
    <property type="entry name" value="BETA-CATENIN-LIKE PROTEIN 1 NUCLEAR ASSOCIATED PROTEIN"/>
    <property type="match status" value="1"/>
</dbReference>
<dbReference type="InterPro" id="IPR039678">
    <property type="entry name" value="CTNNBL1"/>
</dbReference>
<evidence type="ECO:0000256" key="6">
    <source>
        <dbReference type="SAM" id="Phobius"/>
    </source>
</evidence>
<name>A0A5J5BW12_9ASTE</name>
<comment type="subcellular location">
    <subcellularLocation>
        <location evidence="1">Nucleus</location>
    </subcellularLocation>
</comment>
<keyword evidence="2" id="KW-0597">Phosphoprotein</keyword>
<evidence type="ECO:0000256" key="4">
    <source>
        <dbReference type="ARBA" id="ARBA00023054"/>
    </source>
</evidence>
<keyword evidence="5" id="KW-0539">Nucleus</keyword>
<keyword evidence="6" id="KW-0472">Membrane</keyword>
<feature type="transmembrane region" description="Helical" evidence="6">
    <location>
        <begin position="130"/>
        <end position="149"/>
    </location>
</feature>
<keyword evidence="3" id="KW-0677">Repeat</keyword>
<protein>
    <recommendedName>
        <fullName evidence="7">Beta-catenin-like protein 1 N-terminal domain-containing protein</fullName>
    </recommendedName>
</protein>
<keyword evidence="6" id="KW-0812">Transmembrane</keyword>
<dbReference type="InterPro" id="IPR011989">
    <property type="entry name" value="ARM-like"/>
</dbReference>
<proteinExistence type="predicted"/>